<feature type="domain" description="ABC transmembrane type-1" evidence="7">
    <location>
        <begin position="83"/>
        <end position="281"/>
    </location>
</feature>
<accession>A0ABW0FIC4</accession>
<feature type="region of interest" description="Disordered" evidence="6">
    <location>
        <begin position="1"/>
        <end position="25"/>
    </location>
</feature>
<keyword evidence="5" id="KW-0813">Transport</keyword>
<keyword evidence="4 5" id="KW-0472">Membrane</keyword>
<feature type="transmembrane region" description="Helical" evidence="5">
    <location>
        <begin position="250"/>
        <end position="278"/>
    </location>
</feature>
<dbReference type="CDD" id="cd06261">
    <property type="entry name" value="TM_PBP2"/>
    <property type="match status" value="2"/>
</dbReference>
<keyword evidence="3 5" id="KW-1133">Transmembrane helix</keyword>
<dbReference type="EMBL" id="JBHSLN010000071">
    <property type="protein sequence ID" value="MFC5298504.1"/>
    <property type="molecule type" value="Genomic_DNA"/>
</dbReference>
<comment type="subcellular location">
    <subcellularLocation>
        <location evidence="5">Cell membrane</location>
        <topology evidence="5">Multi-pass membrane protein</topology>
    </subcellularLocation>
    <subcellularLocation>
        <location evidence="1">Membrane</location>
        <topology evidence="1">Multi-pass membrane protein</topology>
    </subcellularLocation>
</comment>
<dbReference type="InterPro" id="IPR035906">
    <property type="entry name" value="MetI-like_sf"/>
</dbReference>
<evidence type="ECO:0000256" key="2">
    <source>
        <dbReference type="ARBA" id="ARBA00022692"/>
    </source>
</evidence>
<feature type="transmembrane region" description="Helical" evidence="5">
    <location>
        <begin position="35"/>
        <end position="59"/>
    </location>
</feature>
<evidence type="ECO:0000256" key="3">
    <source>
        <dbReference type="ARBA" id="ARBA00022989"/>
    </source>
</evidence>
<dbReference type="SUPFAM" id="SSF161098">
    <property type="entry name" value="MetI-like"/>
    <property type="match status" value="2"/>
</dbReference>
<dbReference type="Proteomes" id="UP001595937">
    <property type="component" value="Unassembled WGS sequence"/>
</dbReference>
<feature type="transmembrane region" description="Helical" evidence="5">
    <location>
        <begin position="401"/>
        <end position="424"/>
    </location>
</feature>
<dbReference type="PANTHER" id="PTHR43496">
    <property type="entry name" value="PROTEIN LPLB"/>
    <property type="match status" value="1"/>
</dbReference>
<dbReference type="Pfam" id="PF00528">
    <property type="entry name" value="BPD_transp_1"/>
    <property type="match status" value="1"/>
</dbReference>
<feature type="transmembrane region" description="Helical" evidence="5">
    <location>
        <begin position="309"/>
        <end position="342"/>
    </location>
</feature>
<sequence length="598" mass="62042">MTSRADIPVPTLAPPAPSSGARGGRRGRFLRDPPTLIISAAVVLILLFVVVRPIAMIILRAVSAEGLEAITSLVTSKGGLTVLGNTVKLGLTAATIGTVIGFCHAYVQVFLSVRGKRVAHVIALTPLISPPFALATAILALFGRSGLVNDWFGLALNIYGFPGLVLVLALSFSPVAYLNLKGLMQSLDPSLIEAGASLGAGRFRVLWRVTLPLLIPGILSSFLLLFVESIADLANPLVLGGSYRVLATEIYYSVTGSFSLPVAAGYSVALLAPALIAFSVQKYWVARHNVVTVTGKSGSATRGRESALVAAPVATLSFAALGLTIVIYGIIVVGAFTTLLGIDNSFTLDNFTAIFRGGAWRSFLITVMMAVVSAPIAATLGVVIAWLVVRKWRSKAASTALDFTGMLGTAVPGTVLGIGAALAYSAPINLFGRELVPQLAGSAAPLAGALAIVLVYIARGISSGQQTSIAALGQISPSIEEAAASLGAGGGKTFLSVSLPLIRPAVVGGLTYAITRSMTVMTAIIFIVSPQTQVVTARTLQEVSTGRYGNAFAYVFILIVVVLALMGIAHLLTSWLFAPRSRAASHAPSGTTLQRKEP</sequence>
<feature type="transmembrane region" description="Helical" evidence="5">
    <location>
        <begin position="505"/>
        <end position="528"/>
    </location>
</feature>
<comment type="similarity">
    <text evidence="5">Belongs to the binding-protein-dependent transport system permease family.</text>
</comment>
<dbReference type="Gene3D" id="1.10.3720.10">
    <property type="entry name" value="MetI-like"/>
    <property type="match status" value="2"/>
</dbReference>
<feature type="transmembrane region" description="Helical" evidence="5">
    <location>
        <begin position="362"/>
        <end position="389"/>
    </location>
</feature>
<feature type="transmembrane region" description="Helical" evidence="5">
    <location>
        <begin position="89"/>
        <end position="111"/>
    </location>
</feature>
<evidence type="ECO:0000256" key="4">
    <source>
        <dbReference type="ARBA" id="ARBA00023136"/>
    </source>
</evidence>
<feature type="transmembrane region" description="Helical" evidence="5">
    <location>
        <begin position="154"/>
        <end position="178"/>
    </location>
</feature>
<evidence type="ECO:0000256" key="5">
    <source>
        <dbReference type="RuleBase" id="RU363032"/>
    </source>
</evidence>
<feature type="transmembrane region" description="Helical" evidence="5">
    <location>
        <begin position="436"/>
        <end position="458"/>
    </location>
</feature>
<dbReference type="PANTHER" id="PTHR43496:SF1">
    <property type="entry name" value="POLYGALACTURONAN_RHAMNOGALACTURONAN TRANSPORT SYSTEM PERMEASE PROTEIN YTEP"/>
    <property type="match status" value="1"/>
</dbReference>
<evidence type="ECO:0000313" key="8">
    <source>
        <dbReference type="EMBL" id="MFC5298504.1"/>
    </source>
</evidence>
<dbReference type="InterPro" id="IPR000515">
    <property type="entry name" value="MetI-like"/>
</dbReference>
<evidence type="ECO:0000313" key="9">
    <source>
        <dbReference type="Proteomes" id="UP001595937"/>
    </source>
</evidence>
<feature type="transmembrane region" description="Helical" evidence="5">
    <location>
        <begin position="118"/>
        <end position="142"/>
    </location>
</feature>
<feature type="domain" description="ABC transmembrane type-1" evidence="7">
    <location>
        <begin position="363"/>
        <end position="569"/>
    </location>
</feature>
<evidence type="ECO:0000256" key="1">
    <source>
        <dbReference type="ARBA" id="ARBA00004141"/>
    </source>
</evidence>
<keyword evidence="9" id="KW-1185">Reference proteome</keyword>
<dbReference type="GeneID" id="303296626"/>
<proteinExistence type="inferred from homology"/>
<dbReference type="PROSITE" id="PS50928">
    <property type="entry name" value="ABC_TM1"/>
    <property type="match status" value="2"/>
</dbReference>
<protein>
    <submittedName>
        <fullName evidence="8">ABC transporter permease</fullName>
    </submittedName>
</protein>
<name>A0ABW0FIC4_9MICO</name>
<organism evidence="8 9">
    <name type="scientific">Brachybacterium tyrofermentans</name>
    <dbReference type="NCBI Taxonomy" id="47848"/>
    <lineage>
        <taxon>Bacteria</taxon>
        <taxon>Bacillati</taxon>
        <taxon>Actinomycetota</taxon>
        <taxon>Actinomycetes</taxon>
        <taxon>Micrococcales</taxon>
        <taxon>Dermabacteraceae</taxon>
        <taxon>Brachybacterium</taxon>
    </lineage>
</organism>
<evidence type="ECO:0000259" key="7">
    <source>
        <dbReference type="PROSITE" id="PS50928"/>
    </source>
</evidence>
<feature type="transmembrane region" description="Helical" evidence="5">
    <location>
        <begin position="548"/>
        <end position="572"/>
    </location>
</feature>
<dbReference type="RefSeq" id="WP_343923068.1">
    <property type="nucleotide sequence ID" value="NZ_BAAAIR010000028.1"/>
</dbReference>
<feature type="transmembrane region" description="Helical" evidence="5">
    <location>
        <begin position="205"/>
        <end position="230"/>
    </location>
</feature>
<evidence type="ECO:0000256" key="6">
    <source>
        <dbReference type="SAM" id="MobiDB-lite"/>
    </source>
</evidence>
<comment type="caution">
    <text evidence="8">The sequence shown here is derived from an EMBL/GenBank/DDBJ whole genome shotgun (WGS) entry which is preliminary data.</text>
</comment>
<gene>
    <name evidence="8" type="ORF">ACFPK8_13380</name>
</gene>
<keyword evidence="2 5" id="KW-0812">Transmembrane</keyword>
<reference evidence="9" key="1">
    <citation type="journal article" date="2019" name="Int. J. Syst. Evol. Microbiol.">
        <title>The Global Catalogue of Microorganisms (GCM) 10K type strain sequencing project: providing services to taxonomists for standard genome sequencing and annotation.</title>
        <authorList>
            <consortium name="The Broad Institute Genomics Platform"/>
            <consortium name="The Broad Institute Genome Sequencing Center for Infectious Disease"/>
            <person name="Wu L."/>
            <person name="Ma J."/>
        </authorList>
    </citation>
    <scope>NUCLEOTIDE SEQUENCE [LARGE SCALE GENOMIC DNA]</scope>
    <source>
        <strain evidence="9">CGMCC 1.16455</strain>
    </source>
</reference>